<dbReference type="InterPro" id="IPR036228">
    <property type="entry name" value="ATP_synth_F0_dsu_sf_mt"/>
</dbReference>
<dbReference type="GO" id="GO:0045259">
    <property type="term" value="C:proton-transporting ATP synthase complex"/>
    <property type="evidence" value="ECO:0007669"/>
    <property type="project" value="UniProtKB-KW"/>
</dbReference>
<name>A0A8B8ID99_VANTA</name>
<dbReference type="AlphaFoldDB" id="A0A8B8ID99"/>
<keyword evidence="6 10" id="KW-0999">Mitochondrion inner membrane</keyword>
<dbReference type="Pfam" id="PF05873">
    <property type="entry name" value="Mt_ATP-synt_D"/>
    <property type="match status" value="1"/>
</dbReference>
<dbReference type="PANTHER" id="PTHR12700">
    <property type="entry name" value="ATP SYNTHASE SUBUNIT D, MITOCHONDRIAL"/>
    <property type="match status" value="1"/>
</dbReference>
<accession>A0A8B8ID99</accession>
<keyword evidence="4" id="KW-0138">CF(0)</keyword>
<dbReference type="Proteomes" id="UP001652626">
    <property type="component" value="Chromosome 19"/>
</dbReference>
<sequence>MAKRFTKSAINWVEFEKQVPPEQKTKFLAFKAKADIYLRRVQANPPEPPKINWEEYQKIVPVKGLVDKMKTAYSGFQVPYPTDTLSAKVDEQWKSLEPKIKEYCAEIQKDIEVAQKELNRIKALPKFEDMTMETFYDVYPNEALDPVKRPTFWPHDPEEQLGYVPPQHKAVKK</sequence>
<evidence type="ECO:0000256" key="6">
    <source>
        <dbReference type="ARBA" id="ARBA00022792"/>
    </source>
</evidence>
<proteinExistence type="inferred from homology"/>
<keyword evidence="5 10" id="KW-0375">Hydrogen ion transport</keyword>
<dbReference type="GO" id="GO:0015986">
    <property type="term" value="P:proton motive force-driven ATP synthesis"/>
    <property type="evidence" value="ECO:0007669"/>
    <property type="project" value="UniProtKB-UniRule"/>
</dbReference>
<evidence type="ECO:0000256" key="2">
    <source>
        <dbReference type="ARBA" id="ARBA00006842"/>
    </source>
</evidence>
<dbReference type="GO" id="GO:0005743">
    <property type="term" value="C:mitochondrial inner membrane"/>
    <property type="evidence" value="ECO:0007669"/>
    <property type="project" value="UniProtKB-SubCell"/>
</dbReference>
<comment type="subcellular location">
    <subcellularLocation>
        <location evidence="1 10">Mitochondrion inner membrane</location>
    </subcellularLocation>
</comment>
<reference evidence="12" key="1">
    <citation type="submission" date="2025-08" db="UniProtKB">
        <authorList>
            <consortium name="RefSeq"/>
        </authorList>
    </citation>
    <scope>IDENTIFICATION</scope>
    <source>
        <tissue evidence="12">Whole body</tissue>
    </source>
</reference>
<dbReference type="OMA" id="PAINWVE"/>
<evidence type="ECO:0000256" key="4">
    <source>
        <dbReference type="ARBA" id="ARBA00022547"/>
    </source>
</evidence>
<dbReference type="Gene3D" id="6.10.280.70">
    <property type="match status" value="1"/>
</dbReference>
<protein>
    <recommendedName>
        <fullName evidence="10">ATP synthase subunit d, mitochondrial</fullName>
    </recommendedName>
</protein>
<keyword evidence="8 10" id="KW-0496">Mitochondrion</keyword>
<evidence type="ECO:0000256" key="3">
    <source>
        <dbReference type="ARBA" id="ARBA00022448"/>
    </source>
</evidence>
<dbReference type="RefSeq" id="XP_026494181.1">
    <property type="nucleotide sequence ID" value="XM_026638396.2"/>
</dbReference>
<gene>
    <name evidence="12" type="primary">LOC113399304</name>
</gene>
<evidence type="ECO:0000313" key="12">
    <source>
        <dbReference type="RefSeq" id="XP_026494181.1"/>
    </source>
</evidence>
<dbReference type="GeneID" id="113399304"/>
<evidence type="ECO:0000313" key="11">
    <source>
        <dbReference type="Proteomes" id="UP001652626"/>
    </source>
</evidence>
<evidence type="ECO:0000256" key="10">
    <source>
        <dbReference type="PIRNR" id="PIRNR005514"/>
    </source>
</evidence>
<dbReference type="SUPFAM" id="SSF161065">
    <property type="entry name" value="ATP synthase D chain-like"/>
    <property type="match status" value="1"/>
</dbReference>
<evidence type="ECO:0000256" key="7">
    <source>
        <dbReference type="ARBA" id="ARBA00023065"/>
    </source>
</evidence>
<evidence type="ECO:0000256" key="1">
    <source>
        <dbReference type="ARBA" id="ARBA00004273"/>
    </source>
</evidence>
<evidence type="ECO:0000256" key="8">
    <source>
        <dbReference type="ARBA" id="ARBA00023128"/>
    </source>
</evidence>
<dbReference type="InterPro" id="IPR008689">
    <property type="entry name" value="ATP_synth_F0_dsu_mt"/>
</dbReference>
<keyword evidence="3 10" id="KW-0813">Transport</keyword>
<organism evidence="11 12">
    <name type="scientific">Vanessa tameamea</name>
    <name type="common">Kamehameha butterfly</name>
    <dbReference type="NCBI Taxonomy" id="334116"/>
    <lineage>
        <taxon>Eukaryota</taxon>
        <taxon>Metazoa</taxon>
        <taxon>Ecdysozoa</taxon>
        <taxon>Arthropoda</taxon>
        <taxon>Hexapoda</taxon>
        <taxon>Insecta</taxon>
        <taxon>Pterygota</taxon>
        <taxon>Neoptera</taxon>
        <taxon>Endopterygota</taxon>
        <taxon>Lepidoptera</taxon>
        <taxon>Glossata</taxon>
        <taxon>Ditrysia</taxon>
        <taxon>Papilionoidea</taxon>
        <taxon>Nymphalidae</taxon>
        <taxon>Nymphalinae</taxon>
        <taxon>Vanessa</taxon>
    </lineage>
</organism>
<keyword evidence="9 10" id="KW-0472">Membrane</keyword>
<evidence type="ECO:0000256" key="9">
    <source>
        <dbReference type="ARBA" id="ARBA00023136"/>
    </source>
</evidence>
<dbReference type="GO" id="GO:0015078">
    <property type="term" value="F:proton transmembrane transporter activity"/>
    <property type="evidence" value="ECO:0007669"/>
    <property type="project" value="InterPro"/>
</dbReference>
<dbReference type="PIRSF" id="PIRSF005514">
    <property type="entry name" value="ATPase_F0_D_mt"/>
    <property type="match status" value="1"/>
</dbReference>
<evidence type="ECO:0000256" key="5">
    <source>
        <dbReference type="ARBA" id="ARBA00022781"/>
    </source>
</evidence>
<comment type="function">
    <text evidence="10">Mitochondrial membrane ATP synthase (F(1)F(0) ATP synthase or Complex V) produces ATP from ADP in the presence of a proton gradient across the membrane which is generated by electron transport complexes of the respiratory chain. F-type ATPases consist of two structural domains, F(1) - containing the extramembraneous catalytic core, and F(0) - containing the membrane proton channel, linked together by a central stalk and a peripheral stalk. During catalysis, ATP synthesis in the catalytic domain of F(1) is coupled via a rotary mechanism of the central stalk subunits to proton translocation.</text>
</comment>
<dbReference type="OrthoDB" id="35799at2759"/>
<comment type="similarity">
    <text evidence="2 10">Belongs to the ATPase d subunit family.</text>
</comment>
<keyword evidence="7 10" id="KW-0406">Ion transport</keyword>
<keyword evidence="11" id="KW-1185">Reference proteome</keyword>